<reference evidence="2 3" key="1">
    <citation type="submission" date="2016-07" db="EMBL/GenBank/DDBJ databases">
        <title>Pervasive Adenine N6-methylation of Active Genes in Fungi.</title>
        <authorList>
            <consortium name="DOE Joint Genome Institute"/>
            <person name="Mondo S.J."/>
            <person name="Dannebaum R.O."/>
            <person name="Kuo R.C."/>
            <person name="Labutti K."/>
            <person name="Haridas S."/>
            <person name="Kuo A."/>
            <person name="Salamov A."/>
            <person name="Ahrendt S.R."/>
            <person name="Lipzen A."/>
            <person name="Sullivan W."/>
            <person name="Andreopoulos W.B."/>
            <person name="Clum A."/>
            <person name="Lindquist E."/>
            <person name="Daum C."/>
            <person name="Ramamoorthy G.K."/>
            <person name="Gryganskyi A."/>
            <person name="Culley D."/>
            <person name="Magnuson J.K."/>
            <person name="James T.Y."/>
            <person name="O'Malley M.A."/>
            <person name="Stajich J.E."/>
            <person name="Spatafora J.W."/>
            <person name="Visel A."/>
            <person name="Grigoriev I.V."/>
        </authorList>
    </citation>
    <scope>NUCLEOTIDE SEQUENCE [LARGE SCALE GENOMIC DNA]</scope>
    <source>
        <strain evidence="2 3">62-1032</strain>
    </source>
</reference>
<evidence type="ECO:0000256" key="1">
    <source>
        <dbReference type="SAM" id="MobiDB-lite"/>
    </source>
</evidence>
<protein>
    <recommendedName>
        <fullName evidence="4">F-box domain-containing protein</fullName>
    </recommendedName>
</protein>
<sequence>MDNPLEARSPPPPQLDDEAPQPLSSLPTEILQRIIQLSLPRLSYKTFRERYDILLILCRVNKRWAALAQRELYSHVWLNHEVAGAAFLVNYSSSLASRTKSLRLNEEHPSPLKGVKSPSMENLMRVLPSLRELHLITKPDTSFDQLRVDLDALSRSCRVLETLVMDYCVIDPSPHVAPLQLSSLRHLVLSYFCEKSDPAAILETAQLPQLKSLVLIQGTQIGQDGFDRLTTALLRHAPRLKSFTLSFFEQDDQYHLPDGFCSALTSLEILVLDHNYSIPSILPLLPAPLRRLRIRPPFRNSEPLTFQPLIEGLKRSPPCTKSLKEILLPPTEASPETTPGPSLTEIQEERVKVDEICQQLGVAVVTVRRFEFENFMDHLEEALDFQ</sequence>
<dbReference type="AlphaFoldDB" id="A0A1Y2G6C3"/>
<organism evidence="2 3">
    <name type="scientific">Leucosporidium creatinivorum</name>
    <dbReference type="NCBI Taxonomy" id="106004"/>
    <lineage>
        <taxon>Eukaryota</taxon>
        <taxon>Fungi</taxon>
        <taxon>Dikarya</taxon>
        <taxon>Basidiomycota</taxon>
        <taxon>Pucciniomycotina</taxon>
        <taxon>Microbotryomycetes</taxon>
        <taxon>Leucosporidiales</taxon>
        <taxon>Leucosporidium</taxon>
    </lineage>
</organism>
<name>A0A1Y2G6C3_9BASI</name>
<evidence type="ECO:0000313" key="3">
    <source>
        <dbReference type="Proteomes" id="UP000193467"/>
    </source>
</evidence>
<dbReference type="Gene3D" id="3.80.10.10">
    <property type="entry name" value="Ribonuclease Inhibitor"/>
    <property type="match status" value="1"/>
</dbReference>
<evidence type="ECO:0000313" key="2">
    <source>
        <dbReference type="EMBL" id="ORY92609.1"/>
    </source>
</evidence>
<dbReference type="InterPro" id="IPR032675">
    <property type="entry name" value="LRR_dom_sf"/>
</dbReference>
<dbReference type="InParanoid" id="A0A1Y2G6C3"/>
<evidence type="ECO:0008006" key="4">
    <source>
        <dbReference type="Google" id="ProtNLM"/>
    </source>
</evidence>
<comment type="caution">
    <text evidence="2">The sequence shown here is derived from an EMBL/GenBank/DDBJ whole genome shotgun (WGS) entry which is preliminary data.</text>
</comment>
<keyword evidence="3" id="KW-1185">Reference proteome</keyword>
<dbReference type="SUPFAM" id="SSF52047">
    <property type="entry name" value="RNI-like"/>
    <property type="match status" value="1"/>
</dbReference>
<gene>
    <name evidence="2" type="ORF">BCR35DRAFT_348976</name>
</gene>
<proteinExistence type="predicted"/>
<dbReference type="EMBL" id="MCGR01000001">
    <property type="protein sequence ID" value="ORY92609.1"/>
    <property type="molecule type" value="Genomic_DNA"/>
</dbReference>
<dbReference type="Proteomes" id="UP000193467">
    <property type="component" value="Unassembled WGS sequence"/>
</dbReference>
<accession>A0A1Y2G6C3</accession>
<feature type="region of interest" description="Disordered" evidence="1">
    <location>
        <begin position="1"/>
        <end position="22"/>
    </location>
</feature>